<sequence>MPTPHTRPDADPADRAGRPDTLAVHGGREDLTGLGVHVPPIDLSTTNPVPDVDAGGASYENLATGGRPGPGDTLVYQRLWNPTVARAEEAVAALEGCEEAVAFASGMAALAACLLAAVSAGTPHVVAVRPLYGGTDHLLDHGLLGTTVTWADAGTIGDAITSETGLVLVETPANPTLELLDLEDVVRQAGGVPVLVDNTFATPVLQQPRRQGATLVMHSATKYLGGHGDVIAGMVATTPDWARRLRSVRALTGGLVHPLSAYLLHRGLQTLPVRVRAQQESAHVIAEHLAGHPAVERVHYPGLPGQDPLGLLGRQLAGPGAMVAFAVRGGYDAAAAAVSRTRLITHAVSLGGVDSLIQHPASLTHRPVAAEARPHADVLRLSVGLEDVRDLVADLDAALGSGPGSVQVAGQI</sequence>
<keyword evidence="6" id="KW-1185">Reference proteome</keyword>
<evidence type="ECO:0000256" key="4">
    <source>
        <dbReference type="SAM" id="MobiDB-lite"/>
    </source>
</evidence>
<evidence type="ECO:0000256" key="3">
    <source>
        <dbReference type="RuleBase" id="RU362118"/>
    </source>
</evidence>
<dbReference type="PIRSF" id="PIRSF001434">
    <property type="entry name" value="CGS"/>
    <property type="match status" value="1"/>
</dbReference>
<organism evidence="5 6">
    <name type="scientific">Arsenicicoccus bolidensis</name>
    <dbReference type="NCBI Taxonomy" id="229480"/>
    <lineage>
        <taxon>Bacteria</taxon>
        <taxon>Bacillati</taxon>
        <taxon>Actinomycetota</taxon>
        <taxon>Actinomycetes</taxon>
        <taxon>Micrococcales</taxon>
        <taxon>Intrasporangiaceae</taxon>
        <taxon>Arsenicicoccus</taxon>
    </lineage>
</organism>
<dbReference type="PANTHER" id="PTHR11808">
    <property type="entry name" value="TRANS-SULFURATION ENZYME FAMILY MEMBER"/>
    <property type="match status" value="1"/>
</dbReference>
<feature type="region of interest" description="Disordered" evidence="4">
    <location>
        <begin position="1"/>
        <end position="20"/>
    </location>
</feature>
<comment type="cofactor">
    <cofactor evidence="1 3">
        <name>pyridoxal 5'-phosphate</name>
        <dbReference type="ChEBI" id="CHEBI:597326"/>
    </cofactor>
</comment>
<dbReference type="InterPro" id="IPR015424">
    <property type="entry name" value="PyrdxlP-dep_Trfase"/>
</dbReference>
<dbReference type="InterPro" id="IPR015422">
    <property type="entry name" value="PyrdxlP-dep_Trfase_small"/>
</dbReference>
<dbReference type="EMBL" id="JAKRCV010000006">
    <property type="protein sequence ID" value="MCG7320934.1"/>
    <property type="molecule type" value="Genomic_DNA"/>
</dbReference>
<comment type="caution">
    <text evidence="5">The sequence shown here is derived from an EMBL/GenBank/DDBJ whole genome shotgun (WGS) entry which is preliminary data.</text>
</comment>
<dbReference type="InterPro" id="IPR000277">
    <property type="entry name" value="Cys/Met-Metab_PyrdxlP-dep_enz"/>
</dbReference>
<evidence type="ECO:0000313" key="5">
    <source>
        <dbReference type="EMBL" id="MCG7320934.1"/>
    </source>
</evidence>
<feature type="compositionally biased region" description="Basic and acidic residues" evidence="4">
    <location>
        <begin position="1"/>
        <end position="18"/>
    </location>
</feature>
<accession>A0ABS9PZI7</accession>
<name>A0ABS9PZI7_9MICO</name>
<dbReference type="Pfam" id="PF01053">
    <property type="entry name" value="Cys_Met_Meta_PP"/>
    <property type="match status" value="1"/>
</dbReference>
<protein>
    <submittedName>
        <fullName evidence="5">PLP-dependent transferase</fullName>
    </submittedName>
</protein>
<comment type="similarity">
    <text evidence="3">Belongs to the trans-sulfuration enzymes family.</text>
</comment>
<dbReference type="InterPro" id="IPR015421">
    <property type="entry name" value="PyrdxlP-dep_Trfase_major"/>
</dbReference>
<dbReference type="SUPFAM" id="SSF53383">
    <property type="entry name" value="PLP-dependent transferases"/>
    <property type="match status" value="1"/>
</dbReference>
<gene>
    <name evidence="5" type="ORF">MHL29_03365</name>
</gene>
<proteinExistence type="inferred from homology"/>
<dbReference type="Gene3D" id="3.40.640.10">
    <property type="entry name" value="Type I PLP-dependent aspartate aminotransferase-like (Major domain)"/>
    <property type="match status" value="1"/>
</dbReference>
<dbReference type="Gene3D" id="3.90.1150.10">
    <property type="entry name" value="Aspartate Aminotransferase, domain 1"/>
    <property type="match status" value="1"/>
</dbReference>
<evidence type="ECO:0000256" key="1">
    <source>
        <dbReference type="ARBA" id="ARBA00001933"/>
    </source>
</evidence>
<dbReference type="PANTHER" id="PTHR11808:SF85">
    <property type="entry name" value="CYSTATHIONINE GAMMA-LYASE-RELATED"/>
    <property type="match status" value="1"/>
</dbReference>
<keyword evidence="5" id="KW-0808">Transferase</keyword>
<evidence type="ECO:0000313" key="6">
    <source>
        <dbReference type="Proteomes" id="UP001521931"/>
    </source>
</evidence>
<dbReference type="GO" id="GO:0016740">
    <property type="term" value="F:transferase activity"/>
    <property type="evidence" value="ECO:0007669"/>
    <property type="project" value="UniProtKB-KW"/>
</dbReference>
<reference evidence="5 6" key="1">
    <citation type="submission" date="2022-02" db="EMBL/GenBank/DDBJ databases">
        <title>Uncovering new skin microbiome diversity through culturing and metagenomics.</title>
        <authorList>
            <person name="Conlan S."/>
            <person name="Deming C."/>
            <person name="Nisc Comparative Sequencing Program N."/>
            <person name="Segre J.A."/>
        </authorList>
    </citation>
    <scope>NUCLEOTIDE SEQUENCE [LARGE SCALE GENOMIC DNA]</scope>
    <source>
        <strain evidence="5 6">ACRQZ</strain>
    </source>
</reference>
<dbReference type="Proteomes" id="UP001521931">
    <property type="component" value="Unassembled WGS sequence"/>
</dbReference>
<dbReference type="RefSeq" id="WP_239262250.1">
    <property type="nucleotide sequence ID" value="NZ_JAKRCV010000006.1"/>
</dbReference>
<evidence type="ECO:0000256" key="2">
    <source>
        <dbReference type="ARBA" id="ARBA00022898"/>
    </source>
</evidence>
<keyword evidence="2 3" id="KW-0663">Pyridoxal phosphate</keyword>